<keyword evidence="1" id="KW-0812">Transmembrane</keyword>
<organism evidence="2 3">
    <name type="scientific">Trichonephila clavata</name>
    <name type="common">Joro spider</name>
    <name type="synonym">Nephila clavata</name>
    <dbReference type="NCBI Taxonomy" id="2740835"/>
    <lineage>
        <taxon>Eukaryota</taxon>
        <taxon>Metazoa</taxon>
        <taxon>Ecdysozoa</taxon>
        <taxon>Arthropoda</taxon>
        <taxon>Chelicerata</taxon>
        <taxon>Arachnida</taxon>
        <taxon>Araneae</taxon>
        <taxon>Araneomorphae</taxon>
        <taxon>Entelegynae</taxon>
        <taxon>Araneoidea</taxon>
        <taxon>Nephilidae</taxon>
        <taxon>Trichonephila</taxon>
    </lineage>
</organism>
<evidence type="ECO:0000313" key="3">
    <source>
        <dbReference type="Proteomes" id="UP000887116"/>
    </source>
</evidence>
<dbReference type="GO" id="GO:0004386">
    <property type="term" value="F:helicase activity"/>
    <property type="evidence" value="ECO:0007669"/>
    <property type="project" value="UniProtKB-KW"/>
</dbReference>
<keyword evidence="1" id="KW-0472">Membrane</keyword>
<name>A0A8X6KVJ1_TRICU</name>
<keyword evidence="3" id="KW-1185">Reference proteome</keyword>
<evidence type="ECO:0000256" key="1">
    <source>
        <dbReference type="SAM" id="Phobius"/>
    </source>
</evidence>
<gene>
    <name evidence="2" type="primary">AVEN_261776_1</name>
    <name evidence="2" type="ORF">TNCT_361671</name>
</gene>
<accession>A0A8X6KVJ1</accession>
<reference evidence="2" key="1">
    <citation type="submission" date="2020-07" db="EMBL/GenBank/DDBJ databases">
        <title>Multicomponent nature underlies the extraordinary mechanical properties of spider dragline silk.</title>
        <authorList>
            <person name="Kono N."/>
            <person name="Nakamura H."/>
            <person name="Mori M."/>
            <person name="Yoshida Y."/>
            <person name="Ohtoshi R."/>
            <person name="Malay A.D."/>
            <person name="Moran D.A.P."/>
            <person name="Tomita M."/>
            <person name="Numata K."/>
            <person name="Arakawa K."/>
        </authorList>
    </citation>
    <scope>NUCLEOTIDE SEQUENCE</scope>
</reference>
<sequence length="140" mass="15774">MVKIKYISFILFLILIVTLVNLFYKPWLYDVKSKLPSRFTGSWLSSISRSTCPLYGFKCPTDEPCECSQMCSNGDFVPFQVLPKNLFNGPAFNSRNVLSSLRDWKLQSKDIVSCIFLDGVEMYFPAPNLVPGTNIGGLSP</sequence>
<keyword evidence="2" id="KW-0347">Helicase</keyword>
<keyword evidence="1" id="KW-1133">Transmembrane helix</keyword>
<dbReference type="AlphaFoldDB" id="A0A8X6KVJ1"/>
<evidence type="ECO:0000313" key="2">
    <source>
        <dbReference type="EMBL" id="GFQ88145.1"/>
    </source>
</evidence>
<feature type="transmembrane region" description="Helical" evidence="1">
    <location>
        <begin position="6"/>
        <end position="24"/>
    </location>
</feature>
<dbReference type="Proteomes" id="UP000887116">
    <property type="component" value="Unassembled WGS sequence"/>
</dbReference>
<comment type="caution">
    <text evidence="2">The sequence shown here is derived from an EMBL/GenBank/DDBJ whole genome shotgun (WGS) entry which is preliminary data.</text>
</comment>
<keyword evidence="2" id="KW-0378">Hydrolase</keyword>
<dbReference type="EMBL" id="BMAO01013352">
    <property type="protein sequence ID" value="GFQ88145.1"/>
    <property type="molecule type" value="Genomic_DNA"/>
</dbReference>
<proteinExistence type="predicted"/>
<protein>
    <submittedName>
        <fullName evidence="2">SF3 helicase domain-containing protein</fullName>
    </submittedName>
</protein>
<keyword evidence="2" id="KW-0067">ATP-binding</keyword>
<keyword evidence="2" id="KW-0547">Nucleotide-binding</keyword>